<feature type="repeat" description="WD" evidence="4">
    <location>
        <begin position="630"/>
        <end position="663"/>
    </location>
</feature>
<evidence type="ECO:0000256" key="2">
    <source>
        <dbReference type="ARBA" id="ARBA00022574"/>
    </source>
</evidence>
<reference evidence="8" key="1">
    <citation type="submission" date="2019-10" db="EMBL/GenBank/DDBJ databases">
        <title>Draft genome sequece of Microseira wollei NIES-4236.</title>
        <authorList>
            <person name="Yamaguchi H."/>
            <person name="Suzuki S."/>
            <person name="Kawachi M."/>
        </authorList>
    </citation>
    <scope>NUCLEOTIDE SEQUENCE</scope>
    <source>
        <strain evidence="8">NIES-4236</strain>
    </source>
</reference>
<dbReference type="InterPro" id="IPR017441">
    <property type="entry name" value="Protein_kinase_ATP_BS"/>
</dbReference>
<accession>A0AAV3XHR8</accession>
<dbReference type="SUPFAM" id="SSF56112">
    <property type="entry name" value="Protein kinase-like (PK-like)"/>
    <property type="match status" value="1"/>
</dbReference>
<dbReference type="CDD" id="cd00200">
    <property type="entry name" value="WD40"/>
    <property type="match status" value="1"/>
</dbReference>
<dbReference type="InterPro" id="IPR015943">
    <property type="entry name" value="WD40/YVTN_repeat-like_dom_sf"/>
</dbReference>
<feature type="repeat" description="WD" evidence="4">
    <location>
        <begin position="420"/>
        <end position="461"/>
    </location>
</feature>
<keyword evidence="8" id="KW-0723">Serine/threonine-protein kinase</keyword>
<keyword evidence="5" id="KW-0547">Nucleotide-binding</keyword>
<dbReference type="PANTHER" id="PTHR19849:SF0">
    <property type="entry name" value="PHOSPHOLIPASE A-2-ACTIVATING PROTEIN"/>
    <property type="match status" value="1"/>
</dbReference>
<dbReference type="PANTHER" id="PTHR19849">
    <property type="entry name" value="PHOSPHOLIPASE A-2-ACTIVATING PROTEIN"/>
    <property type="match status" value="1"/>
</dbReference>
<dbReference type="Pfam" id="PF00400">
    <property type="entry name" value="WD40"/>
    <property type="match status" value="7"/>
</dbReference>
<comment type="caution">
    <text evidence="8">The sequence shown here is derived from an EMBL/GenBank/DDBJ whole genome shotgun (WGS) entry which is preliminary data.</text>
</comment>
<dbReference type="Gene3D" id="1.10.510.10">
    <property type="entry name" value="Transferase(Phosphotransferase) domain 1"/>
    <property type="match status" value="1"/>
</dbReference>
<dbReference type="GO" id="GO:0010992">
    <property type="term" value="P:ubiquitin recycling"/>
    <property type="evidence" value="ECO:0007669"/>
    <property type="project" value="TreeGrafter"/>
</dbReference>
<dbReference type="InterPro" id="IPR036322">
    <property type="entry name" value="WD40_repeat_dom_sf"/>
</dbReference>
<dbReference type="PROSITE" id="PS00678">
    <property type="entry name" value="WD_REPEATS_1"/>
    <property type="match status" value="3"/>
</dbReference>
<dbReference type="PROSITE" id="PS00107">
    <property type="entry name" value="PROTEIN_KINASE_ATP"/>
    <property type="match status" value="1"/>
</dbReference>
<feature type="domain" description="Protein kinase" evidence="7">
    <location>
        <begin position="36"/>
        <end position="300"/>
    </location>
</feature>
<feature type="repeat" description="WD" evidence="4">
    <location>
        <begin position="378"/>
        <end position="419"/>
    </location>
</feature>
<dbReference type="GO" id="GO:0005524">
    <property type="term" value="F:ATP binding"/>
    <property type="evidence" value="ECO:0007669"/>
    <property type="project" value="UniProtKB-UniRule"/>
</dbReference>
<keyword evidence="8" id="KW-0808">Transferase</keyword>
<sequence length="663" mass="72400">MICCLNPNCQQPLNPENEPFCTSCKAKLVPLLRGHYRPIRPLGQGGFARTYLAVDEDRLKTPCVIKQFSPQIQGTNSLDKAIRLFNQEAVRLHELGEHPQIPTLLAYFEQDKYLYLVQQFIEGQTLFQELHRQGIFSEQKIRQVLGDILPVLKFIHDRQIIHRDITPANIIRRQIDGRLVLIDFGIAKQLKDTTQIQPGTRIGTEGYAPLEQLRSGQVYPASDIYSLGATCIHLITGIKPEELYNPLQGRWIWRDYLLKKGINVSDRLGQILDKMLKDLVSDRYQSADEILREIGGQPLAPPTPLKTPPKPATVPPAPISPPPGARLPLPKAPLSDPPVSQPPVSNPPISRPPISRPPLPRGINSNPKTGTWGCVNSLSGHSSWVTSVTISPNGQTVASGSLDDKIKVWHLQTGELLQTLSGHSKAVNTVAISPNGQMLVSGGDDRTIKIWNLFTGSQLRTLTDHGRDVSSVAISADGLTLASGSKDRTIKLWKLTTGTLRGTLLSPAGMIKSVAISPDGQFLASGGLDNQIKLWAIDSGKLLRTLSGHFNLVNSVAISPDGKIIASGSKDKTIKLWDASTGELIRTLSDHAESVNSIVISADGKMLVSGSSDKTLKLWNINNGELLYTLTGHTNQISSVAISPDGQTIVSGSFDNTIKIWEK</sequence>
<feature type="compositionally biased region" description="Pro residues" evidence="6">
    <location>
        <begin position="335"/>
        <end position="360"/>
    </location>
</feature>
<evidence type="ECO:0000313" key="8">
    <source>
        <dbReference type="EMBL" id="GET41011.1"/>
    </source>
</evidence>
<dbReference type="GO" id="GO:0043130">
    <property type="term" value="F:ubiquitin binding"/>
    <property type="evidence" value="ECO:0007669"/>
    <property type="project" value="TreeGrafter"/>
</dbReference>
<dbReference type="PROSITE" id="PS50294">
    <property type="entry name" value="WD_REPEATS_REGION"/>
    <property type="match status" value="7"/>
</dbReference>
<keyword evidence="9" id="KW-1185">Reference proteome</keyword>
<dbReference type="InterPro" id="IPR000719">
    <property type="entry name" value="Prot_kinase_dom"/>
</dbReference>
<dbReference type="SMART" id="SM00320">
    <property type="entry name" value="WD40"/>
    <property type="match status" value="7"/>
</dbReference>
<dbReference type="GO" id="GO:0043161">
    <property type="term" value="P:proteasome-mediated ubiquitin-dependent protein catabolic process"/>
    <property type="evidence" value="ECO:0007669"/>
    <property type="project" value="TreeGrafter"/>
</dbReference>
<dbReference type="Proteomes" id="UP001050975">
    <property type="component" value="Unassembled WGS sequence"/>
</dbReference>
<feature type="repeat" description="WD" evidence="4">
    <location>
        <begin position="588"/>
        <end position="629"/>
    </location>
</feature>
<evidence type="ECO:0000256" key="5">
    <source>
        <dbReference type="PROSITE-ProRule" id="PRU10141"/>
    </source>
</evidence>
<feature type="repeat" description="WD" evidence="4">
    <location>
        <begin position="546"/>
        <end position="587"/>
    </location>
</feature>
<name>A0AAV3XHR8_9CYAN</name>
<keyword evidence="2 4" id="KW-0853">WD repeat</keyword>
<keyword evidence="8" id="KW-0418">Kinase</keyword>
<dbReference type="SUPFAM" id="SSF50978">
    <property type="entry name" value="WD40 repeat-like"/>
    <property type="match status" value="1"/>
</dbReference>
<dbReference type="Pfam" id="PF00069">
    <property type="entry name" value="Pkinase"/>
    <property type="match status" value="1"/>
</dbReference>
<evidence type="ECO:0000256" key="3">
    <source>
        <dbReference type="ARBA" id="ARBA00022737"/>
    </source>
</evidence>
<feature type="repeat" description="WD" evidence="4">
    <location>
        <begin position="462"/>
        <end position="503"/>
    </location>
</feature>
<proteinExistence type="predicted"/>
<dbReference type="RefSeq" id="WP_226587237.1">
    <property type="nucleotide sequence ID" value="NZ_BLAY01000106.1"/>
</dbReference>
<keyword evidence="3" id="KW-0677">Repeat</keyword>
<organism evidence="8 9">
    <name type="scientific">Microseira wollei NIES-4236</name>
    <dbReference type="NCBI Taxonomy" id="2530354"/>
    <lineage>
        <taxon>Bacteria</taxon>
        <taxon>Bacillati</taxon>
        <taxon>Cyanobacteriota</taxon>
        <taxon>Cyanophyceae</taxon>
        <taxon>Oscillatoriophycideae</taxon>
        <taxon>Aerosakkonematales</taxon>
        <taxon>Aerosakkonemataceae</taxon>
        <taxon>Microseira</taxon>
    </lineage>
</organism>
<dbReference type="Gene3D" id="2.130.10.10">
    <property type="entry name" value="YVTN repeat-like/Quinoprotein amine dehydrogenase"/>
    <property type="match status" value="4"/>
</dbReference>
<dbReference type="InterPro" id="IPR020472">
    <property type="entry name" value="WD40_PAC1"/>
</dbReference>
<dbReference type="InterPro" id="IPR019775">
    <property type="entry name" value="WD40_repeat_CS"/>
</dbReference>
<dbReference type="GO" id="GO:0004674">
    <property type="term" value="F:protein serine/threonine kinase activity"/>
    <property type="evidence" value="ECO:0007669"/>
    <property type="project" value="UniProtKB-KW"/>
</dbReference>
<dbReference type="CDD" id="cd14014">
    <property type="entry name" value="STKc_PknB_like"/>
    <property type="match status" value="1"/>
</dbReference>
<keyword evidence="5" id="KW-0067">ATP-binding</keyword>
<evidence type="ECO:0000256" key="1">
    <source>
        <dbReference type="ARBA" id="ARBA00022490"/>
    </source>
</evidence>
<evidence type="ECO:0000259" key="7">
    <source>
        <dbReference type="PROSITE" id="PS50011"/>
    </source>
</evidence>
<dbReference type="PRINTS" id="PR00320">
    <property type="entry name" value="GPROTEINBRPT"/>
</dbReference>
<dbReference type="PROSITE" id="PS50011">
    <property type="entry name" value="PROTEIN_KINASE_DOM"/>
    <property type="match status" value="1"/>
</dbReference>
<gene>
    <name evidence="8" type="ORF">MiSe_58230</name>
</gene>
<evidence type="ECO:0000313" key="9">
    <source>
        <dbReference type="Proteomes" id="UP001050975"/>
    </source>
</evidence>
<dbReference type="AlphaFoldDB" id="A0AAV3XHR8"/>
<dbReference type="NCBIfam" id="NF045510">
    <property type="entry name" value="4Cys_prefix_kin"/>
    <property type="match status" value="1"/>
</dbReference>
<feature type="region of interest" description="Disordered" evidence="6">
    <location>
        <begin position="294"/>
        <end position="364"/>
    </location>
</feature>
<dbReference type="InterPro" id="IPR001680">
    <property type="entry name" value="WD40_rpt"/>
</dbReference>
<feature type="binding site" evidence="5">
    <location>
        <position position="66"/>
    </location>
    <ligand>
        <name>ATP</name>
        <dbReference type="ChEBI" id="CHEBI:30616"/>
    </ligand>
</feature>
<dbReference type="GO" id="GO:0005737">
    <property type="term" value="C:cytoplasm"/>
    <property type="evidence" value="ECO:0007669"/>
    <property type="project" value="TreeGrafter"/>
</dbReference>
<dbReference type="PROSITE" id="PS50082">
    <property type="entry name" value="WD_REPEATS_2"/>
    <property type="match status" value="7"/>
</dbReference>
<evidence type="ECO:0000256" key="4">
    <source>
        <dbReference type="PROSITE-ProRule" id="PRU00221"/>
    </source>
</evidence>
<keyword evidence="1" id="KW-0963">Cytoplasm</keyword>
<evidence type="ECO:0000256" key="6">
    <source>
        <dbReference type="SAM" id="MobiDB-lite"/>
    </source>
</evidence>
<feature type="repeat" description="WD" evidence="4">
    <location>
        <begin position="504"/>
        <end position="545"/>
    </location>
</feature>
<dbReference type="InterPro" id="IPR011009">
    <property type="entry name" value="Kinase-like_dom_sf"/>
</dbReference>
<dbReference type="EMBL" id="BLAY01000106">
    <property type="protein sequence ID" value="GET41011.1"/>
    <property type="molecule type" value="Genomic_DNA"/>
</dbReference>
<protein>
    <submittedName>
        <fullName evidence="8">Serine/threonine protein kinase with WD40 repeats</fullName>
    </submittedName>
</protein>
<feature type="compositionally biased region" description="Pro residues" evidence="6">
    <location>
        <begin position="299"/>
        <end position="325"/>
    </location>
</feature>